<evidence type="ECO:0000313" key="8">
    <source>
        <dbReference type="Proteomes" id="UP001362899"/>
    </source>
</evidence>
<dbReference type="InterPro" id="IPR001623">
    <property type="entry name" value="DnaJ_domain"/>
</dbReference>
<dbReference type="GO" id="GO:0005737">
    <property type="term" value="C:cytoplasm"/>
    <property type="evidence" value="ECO:0007669"/>
    <property type="project" value="UniProtKB-SubCell"/>
</dbReference>
<evidence type="ECO:0000256" key="5">
    <source>
        <dbReference type="ARBA" id="ARBA00023242"/>
    </source>
</evidence>
<dbReference type="EMBL" id="BTGC01000003">
    <property type="protein sequence ID" value="GMM50271.1"/>
    <property type="molecule type" value="Genomic_DNA"/>
</dbReference>
<dbReference type="PANTHER" id="PTHR44313">
    <property type="entry name" value="DNAJ HOMOLOG SUBFAMILY C MEMBER 17"/>
    <property type="match status" value="1"/>
</dbReference>
<accession>A0AAV5RGG6</accession>
<dbReference type="InterPro" id="IPR052094">
    <property type="entry name" value="Pre-mRNA-splicing_ERAD"/>
</dbReference>
<dbReference type="PROSITE" id="PS50076">
    <property type="entry name" value="DNAJ_2"/>
    <property type="match status" value="1"/>
</dbReference>
<proteinExistence type="predicted"/>
<keyword evidence="4" id="KW-0143">Chaperone</keyword>
<keyword evidence="8" id="KW-1185">Reference proteome</keyword>
<dbReference type="InterPro" id="IPR036869">
    <property type="entry name" value="J_dom_sf"/>
</dbReference>
<organism evidence="7 8">
    <name type="scientific">Starmerella bacillaris</name>
    <name type="common">Yeast</name>
    <name type="synonym">Candida zemplinina</name>
    <dbReference type="NCBI Taxonomy" id="1247836"/>
    <lineage>
        <taxon>Eukaryota</taxon>
        <taxon>Fungi</taxon>
        <taxon>Dikarya</taxon>
        <taxon>Ascomycota</taxon>
        <taxon>Saccharomycotina</taxon>
        <taxon>Dipodascomycetes</taxon>
        <taxon>Dipodascales</taxon>
        <taxon>Trichomonascaceae</taxon>
        <taxon>Starmerella</taxon>
    </lineage>
</organism>
<dbReference type="GO" id="GO:0005681">
    <property type="term" value="C:spliceosomal complex"/>
    <property type="evidence" value="ECO:0007669"/>
    <property type="project" value="TreeGrafter"/>
</dbReference>
<dbReference type="AlphaFoldDB" id="A0AAV5RGG6"/>
<feature type="domain" description="J" evidence="6">
    <location>
        <begin position="5"/>
        <end position="69"/>
    </location>
</feature>
<evidence type="ECO:0000256" key="2">
    <source>
        <dbReference type="ARBA" id="ARBA00004496"/>
    </source>
</evidence>
<comment type="subcellular location">
    <subcellularLocation>
        <location evidence="2">Cytoplasm</location>
    </subcellularLocation>
    <subcellularLocation>
        <location evidence="1">Nucleus</location>
    </subcellularLocation>
</comment>
<dbReference type="SMART" id="SM00271">
    <property type="entry name" value="DnaJ"/>
    <property type="match status" value="1"/>
</dbReference>
<protein>
    <recommendedName>
        <fullName evidence="6">J domain-containing protein</fullName>
    </recommendedName>
</protein>
<dbReference type="InterPro" id="IPR018253">
    <property type="entry name" value="DnaJ_domain_CS"/>
</dbReference>
<dbReference type="SUPFAM" id="SSF46565">
    <property type="entry name" value="Chaperone J-domain"/>
    <property type="match status" value="1"/>
</dbReference>
<dbReference type="PRINTS" id="PR00625">
    <property type="entry name" value="JDOMAIN"/>
</dbReference>
<evidence type="ECO:0000256" key="1">
    <source>
        <dbReference type="ARBA" id="ARBA00004123"/>
    </source>
</evidence>
<keyword evidence="3" id="KW-0963">Cytoplasm</keyword>
<evidence type="ECO:0000256" key="3">
    <source>
        <dbReference type="ARBA" id="ARBA00022490"/>
    </source>
</evidence>
<dbReference type="PANTHER" id="PTHR44313:SF1">
    <property type="entry name" value="DNAJ HOMOLOG SUBFAMILY C MEMBER 17"/>
    <property type="match status" value="1"/>
</dbReference>
<dbReference type="PROSITE" id="PS00636">
    <property type="entry name" value="DNAJ_1"/>
    <property type="match status" value="1"/>
</dbReference>
<dbReference type="Proteomes" id="UP001362899">
    <property type="component" value="Unassembled WGS sequence"/>
</dbReference>
<evidence type="ECO:0000256" key="4">
    <source>
        <dbReference type="ARBA" id="ARBA00023186"/>
    </source>
</evidence>
<evidence type="ECO:0000259" key="6">
    <source>
        <dbReference type="PROSITE" id="PS50076"/>
    </source>
</evidence>
<dbReference type="CDD" id="cd06257">
    <property type="entry name" value="DnaJ"/>
    <property type="match status" value="1"/>
</dbReference>
<dbReference type="GO" id="GO:0000390">
    <property type="term" value="P:spliceosomal complex disassembly"/>
    <property type="evidence" value="ECO:0007669"/>
    <property type="project" value="TreeGrafter"/>
</dbReference>
<name>A0AAV5RGG6_STABA</name>
<dbReference type="Pfam" id="PF00226">
    <property type="entry name" value="DnaJ"/>
    <property type="match status" value="1"/>
</dbReference>
<comment type="caution">
    <text evidence="7">The sequence shown here is derived from an EMBL/GenBank/DDBJ whole genome shotgun (WGS) entry which is preliminary data.</text>
</comment>
<gene>
    <name evidence="7" type="ORF">DASB73_012290</name>
</gene>
<evidence type="ECO:0000313" key="7">
    <source>
        <dbReference type="EMBL" id="GMM50271.1"/>
    </source>
</evidence>
<reference evidence="7 8" key="1">
    <citation type="journal article" date="2023" name="Elife">
        <title>Identification of key yeast species and microbe-microbe interactions impacting larval growth of Drosophila in the wild.</title>
        <authorList>
            <person name="Mure A."/>
            <person name="Sugiura Y."/>
            <person name="Maeda R."/>
            <person name="Honda K."/>
            <person name="Sakurai N."/>
            <person name="Takahashi Y."/>
            <person name="Watada M."/>
            <person name="Katoh T."/>
            <person name="Gotoh A."/>
            <person name="Gotoh Y."/>
            <person name="Taniguchi I."/>
            <person name="Nakamura K."/>
            <person name="Hayashi T."/>
            <person name="Katayama T."/>
            <person name="Uemura T."/>
            <person name="Hattori Y."/>
        </authorList>
    </citation>
    <scope>NUCLEOTIDE SEQUENCE [LARGE SCALE GENOMIC DNA]</scope>
    <source>
        <strain evidence="7 8">SB-73</strain>
    </source>
</reference>
<keyword evidence="5" id="KW-0539">Nucleus</keyword>
<dbReference type="Gene3D" id="1.10.287.110">
    <property type="entry name" value="DnaJ domain"/>
    <property type="match status" value="1"/>
</dbReference>
<sequence>MDFTDWYIVLDVDDSASLNEIRRAYKRKALELHPDKNPHADAAQQFSLLQEAFNVLSDSNARHNFDAVRAQFVSVSKTKVRSEGRIRALKEALKAQELKERKDSGHPDDLTTGLRKEGLFRRYQLAEELARSSNKRNKIPSFTSFEEAEQFVRTRYNWVDIDPETETDIMTKMTMKNKTST</sequence>